<dbReference type="GO" id="GO:0016746">
    <property type="term" value="F:acyltransferase activity"/>
    <property type="evidence" value="ECO:0007669"/>
    <property type="project" value="UniProtKB-KW"/>
</dbReference>
<dbReference type="SUPFAM" id="SSF53659">
    <property type="entry name" value="Isocitrate/Isopropylmalate dehydrogenase-like"/>
    <property type="match status" value="1"/>
</dbReference>
<evidence type="ECO:0000313" key="5">
    <source>
        <dbReference type="EMBL" id="HDI82791.1"/>
    </source>
</evidence>
<proteinExistence type="inferred from homology"/>
<dbReference type="AlphaFoldDB" id="A0A7C0ZC90"/>
<reference evidence="5" key="1">
    <citation type="journal article" date="2020" name="mSystems">
        <title>Genome- and Community-Level Interaction Insights into Carbon Utilization and Element Cycling Functions of Hydrothermarchaeota in Hydrothermal Sediment.</title>
        <authorList>
            <person name="Zhou Z."/>
            <person name="Liu Y."/>
            <person name="Xu W."/>
            <person name="Pan J."/>
            <person name="Luo Z.H."/>
            <person name="Li M."/>
        </authorList>
    </citation>
    <scope>NUCLEOTIDE SEQUENCE [LARGE SCALE GENOMIC DNA]</scope>
    <source>
        <strain evidence="5">HyVt-102</strain>
    </source>
</reference>
<evidence type="ECO:0000256" key="1">
    <source>
        <dbReference type="ARBA" id="ARBA00005656"/>
    </source>
</evidence>
<dbReference type="Gene3D" id="3.40.718.10">
    <property type="entry name" value="Isopropylmalate Dehydrogenase"/>
    <property type="match status" value="1"/>
</dbReference>
<dbReference type="PIRSF" id="PIRSF000428">
    <property type="entry name" value="P_Ac_trans"/>
    <property type="match status" value="1"/>
</dbReference>
<evidence type="ECO:0000259" key="4">
    <source>
        <dbReference type="Pfam" id="PF01515"/>
    </source>
</evidence>
<dbReference type="InterPro" id="IPR050500">
    <property type="entry name" value="Phos_Acetyltrans/Butyryltrans"/>
</dbReference>
<feature type="domain" description="Phosphate acetyl/butaryl transferase" evidence="4">
    <location>
        <begin position="70"/>
        <end position="285"/>
    </location>
</feature>
<dbReference type="PANTHER" id="PTHR43356:SF2">
    <property type="entry name" value="PHOSPHATE ACETYLTRANSFERASE"/>
    <property type="match status" value="1"/>
</dbReference>
<keyword evidence="3" id="KW-0012">Acyltransferase</keyword>
<comment type="caution">
    <text evidence="5">The sequence shown here is derived from an EMBL/GenBank/DDBJ whole genome shotgun (WGS) entry which is preliminary data.</text>
</comment>
<evidence type="ECO:0000256" key="3">
    <source>
        <dbReference type="ARBA" id="ARBA00023315"/>
    </source>
</evidence>
<organism evidence="5">
    <name type="scientific">candidate division WOR-3 bacterium</name>
    <dbReference type="NCBI Taxonomy" id="2052148"/>
    <lineage>
        <taxon>Bacteria</taxon>
        <taxon>Bacteria division WOR-3</taxon>
    </lineage>
</organism>
<comment type="similarity">
    <text evidence="1">Belongs to the phosphate acetyltransferase and butyryltransferase family.</text>
</comment>
<evidence type="ECO:0000256" key="2">
    <source>
        <dbReference type="ARBA" id="ARBA00022679"/>
    </source>
</evidence>
<dbReference type="InterPro" id="IPR012147">
    <property type="entry name" value="P_Ac_Bu_trans"/>
</dbReference>
<protein>
    <submittedName>
        <fullName evidence="5">Bifunctional enoyl-CoA hydratase/phosphate acetyltransferase</fullName>
    </submittedName>
</protein>
<name>A0A7C0ZC90_UNCW3</name>
<keyword evidence="2" id="KW-0808">Transferase</keyword>
<dbReference type="EMBL" id="DQWE01000155">
    <property type="protein sequence ID" value="HDI82791.1"/>
    <property type="molecule type" value="Genomic_DNA"/>
</dbReference>
<dbReference type="Pfam" id="PF01515">
    <property type="entry name" value="PTA_PTB"/>
    <property type="match status" value="1"/>
</dbReference>
<dbReference type="Proteomes" id="UP000885847">
    <property type="component" value="Unassembled WGS sequence"/>
</dbReference>
<dbReference type="PANTHER" id="PTHR43356">
    <property type="entry name" value="PHOSPHATE ACETYLTRANSFERASE"/>
    <property type="match status" value="1"/>
</dbReference>
<dbReference type="InterPro" id="IPR002505">
    <property type="entry name" value="PTA_PTB"/>
</dbReference>
<gene>
    <name evidence="5" type="ORF">ENF18_03250</name>
</gene>
<sequence>MRFDDLIPMAKKKGRKRIAIAGAKKLSEIQAAIQGMEMGLVTPILVGEEDKLPDNLPDGVQVVPANSDTEAVEKAVKFVSSGEADILMKGSVPTSMFLKGVLNKEWGLRGKGVLSHVALLDLPEYHKLLIITDGGMCINPDLETKISILKNAIEFAHSIGIENPKVGILAAVEVVNQDMVETVDASIISKMASRGQINGAIVDGPLAMDILVSREAAEIKGISSPVAGDVDIILVPDITTGNSVAKALLYLANGKAAGAVVGTSRPVVMLSRADSPETKLNSLILGILCS</sequence>
<dbReference type="NCBIfam" id="NF006045">
    <property type="entry name" value="PRK08190.1"/>
    <property type="match status" value="1"/>
</dbReference>
<accession>A0A7C0ZC90</accession>